<sequence>MTVHVSQVRDCLADFFNTYRGILDDDDQHVMELSVLCVHCLEDHYYNQANKRNTASERLTYICGLLDQSQQNLQNPDLNISKLEAIASVRFGLSEAARLMYAVYVEKKHVNIHRRLLQQFFQCARLVCMYKAPPQISKPRIMKHLEEGKNVDVLYLDFAKAFDKSEPIDVLSGVPQGFVLGPLLFLILIGDIDKSVISSFLSSFVDDMRIGSIIPEKEIVRDLGVLMSKDGTFKTHIKNVVDAAKKMCGWILRTFRTREVSPITRKSLVLSKLITAVNSGLHQRRGIFKLLKPSRDPSPEKCQASGI</sequence>
<protein>
    <recommendedName>
        <fullName evidence="3">Reverse transcriptase domain-containing protein</fullName>
    </recommendedName>
</protein>
<proteinExistence type="predicted"/>
<dbReference type="Proteomes" id="UP001208570">
    <property type="component" value="Unassembled WGS sequence"/>
</dbReference>
<accession>A0AAD9ISR0</accession>
<organism evidence="1 2">
    <name type="scientific">Paralvinella palmiformis</name>
    <dbReference type="NCBI Taxonomy" id="53620"/>
    <lineage>
        <taxon>Eukaryota</taxon>
        <taxon>Metazoa</taxon>
        <taxon>Spiralia</taxon>
        <taxon>Lophotrochozoa</taxon>
        <taxon>Annelida</taxon>
        <taxon>Polychaeta</taxon>
        <taxon>Sedentaria</taxon>
        <taxon>Canalipalpata</taxon>
        <taxon>Terebellida</taxon>
        <taxon>Terebelliformia</taxon>
        <taxon>Alvinellidae</taxon>
        <taxon>Paralvinella</taxon>
    </lineage>
</organism>
<name>A0AAD9ISR0_9ANNE</name>
<dbReference type="AlphaFoldDB" id="A0AAD9ISR0"/>
<evidence type="ECO:0000313" key="1">
    <source>
        <dbReference type="EMBL" id="KAK2140292.1"/>
    </source>
</evidence>
<evidence type="ECO:0008006" key="3">
    <source>
        <dbReference type="Google" id="ProtNLM"/>
    </source>
</evidence>
<comment type="caution">
    <text evidence="1">The sequence shown here is derived from an EMBL/GenBank/DDBJ whole genome shotgun (WGS) entry which is preliminary data.</text>
</comment>
<keyword evidence="2" id="KW-1185">Reference proteome</keyword>
<dbReference type="PANTHER" id="PTHR33332">
    <property type="entry name" value="REVERSE TRANSCRIPTASE DOMAIN-CONTAINING PROTEIN"/>
    <property type="match status" value="1"/>
</dbReference>
<evidence type="ECO:0000313" key="2">
    <source>
        <dbReference type="Proteomes" id="UP001208570"/>
    </source>
</evidence>
<dbReference type="EMBL" id="JAODUP010001403">
    <property type="protein sequence ID" value="KAK2140292.1"/>
    <property type="molecule type" value="Genomic_DNA"/>
</dbReference>
<gene>
    <name evidence="1" type="ORF">LSH36_1404g00024</name>
</gene>
<reference evidence="1" key="1">
    <citation type="journal article" date="2023" name="Mol. Biol. Evol.">
        <title>Third-Generation Sequencing Reveals the Adaptive Role of the Epigenome in Three Deep-Sea Polychaetes.</title>
        <authorList>
            <person name="Perez M."/>
            <person name="Aroh O."/>
            <person name="Sun Y."/>
            <person name="Lan Y."/>
            <person name="Juniper S.K."/>
            <person name="Young C.R."/>
            <person name="Angers B."/>
            <person name="Qian P.Y."/>
        </authorList>
    </citation>
    <scope>NUCLEOTIDE SEQUENCE</scope>
    <source>
        <strain evidence="1">P08H-3</strain>
    </source>
</reference>